<sequence>MKNTSTGGDFCCDFGWQKGAATTESSHLLQLTNVPNIPLKSFVFQPIDPPQVLLRKHEEKEARKLPETSPTTLFFSTTLWLFRYRVLNEARTSPNLQSKLEKHAPNVSFYGPSFTILILGENT</sequence>
<organism evidence="1 2">
    <name type="scientific">Lactuca sativa</name>
    <name type="common">Garden lettuce</name>
    <dbReference type="NCBI Taxonomy" id="4236"/>
    <lineage>
        <taxon>Eukaryota</taxon>
        <taxon>Viridiplantae</taxon>
        <taxon>Streptophyta</taxon>
        <taxon>Embryophyta</taxon>
        <taxon>Tracheophyta</taxon>
        <taxon>Spermatophyta</taxon>
        <taxon>Magnoliopsida</taxon>
        <taxon>eudicotyledons</taxon>
        <taxon>Gunneridae</taxon>
        <taxon>Pentapetalae</taxon>
        <taxon>asterids</taxon>
        <taxon>campanulids</taxon>
        <taxon>Asterales</taxon>
        <taxon>Asteraceae</taxon>
        <taxon>Cichorioideae</taxon>
        <taxon>Cichorieae</taxon>
        <taxon>Lactucinae</taxon>
        <taxon>Lactuca</taxon>
    </lineage>
</organism>
<reference evidence="1 2" key="1">
    <citation type="journal article" date="2017" name="Nat. Commun.">
        <title>Genome assembly with in vitro proximity ligation data and whole-genome triplication in lettuce.</title>
        <authorList>
            <person name="Reyes-Chin-Wo S."/>
            <person name="Wang Z."/>
            <person name="Yang X."/>
            <person name="Kozik A."/>
            <person name="Arikit S."/>
            <person name="Song C."/>
            <person name="Xia L."/>
            <person name="Froenicke L."/>
            <person name="Lavelle D.O."/>
            <person name="Truco M.J."/>
            <person name="Xia R."/>
            <person name="Zhu S."/>
            <person name="Xu C."/>
            <person name="Xu H."/>
            <person name="Xu X."/>
            <person name="Cox K."/>
            <person name="Korf I."/>
            <person name="Meyers B.C."/>
            <person name="Michelmore R.W."/>
        </authorList>
    </citation>
    <scope>NUCLEOTIDE SEQUENCE [LARGE SCALE GENOMIC DNA]</scope>
    <source>
        <strain evidence="2">cv. Salinas</strain>
        <tissue evidence="1">Seedlings</tissue>
    </source>
</reference>
<name>A0A9R1V353_LACSA</name>
<dbReference type="Proteomes" id="UP000235145">
    <property type="component" value="Unassembled WGS sequence"/>
</dbReference>
<keyword evidence="2" id="KW-1185">Reference proteome</keyword>
<dbReference type="AlphaFoldDB" id="A0A9R1V353"/>
<evidence type="ECO:0000313" key="2">
    <source>
        <dbReference type="Proteomes" id="UP000235145"/>
    </source>
</evidence>
<comment type="caution">
    <text evidence="1">The sequence shown here is derived from an EMBL/GenBank/DDBJ whole genome shotgun (WGS) entry which is preliminary data.</text>
</comment>
<evidence type="ECO:0000313" key="1">
    <source>
        <dbReference type="EMBL" id="KAJ0198860.1"/>
    </source>
</evidence>
<dbReference type="EMBL" id="NBSK02000006">
    <property type="protein sequence ID" value="KAJ0198860.1"/>
    <property type="molecule type" value="Genomic_DNA"/>
</dbReference>
<gene>
    <name evidence="1" type="ORF">LSAT_V11C600312720</name>
</gene>
<proteinExistence type="predicted"/>
<accession>A0A9R1V353</accession>
<protein>
    <submittedName>
        <fullName evidence="1">Uncharacterized protein</fullName>
    </submittedName>
</protein>